<evidence type="ECO:0000313" key="3">
    <source>
        <dbReference type="Proteomes" id="UP000807769"/>
    </source>
</evidence>
<evidence type="ECO:0000313" key="2">
    <source>
        <dbReference type="EMBL" id="KAG1811125.1"/>
    </source>
</evidence>
<sequence>MSHLHIVFSSVLLNTTITDWMFGCSFTIIDFAYSGTISSLVVGMFTAQARIYCLCQTATRSSHTRADLELMHCTVYICLYLHFRRTAQTARSPAGYIRPPPDARQPRG</sequence>
<accession>A0A9P7E5H5</accession>
<dbReference type="RefSeq" id="XP_041189785.1">
    <property type="nucleotide sequence ID" value="XM_041336426.1"/>
</dbReference>
<evidence type="ECO:0000256" key="1">
    <source>
        <dbReference type="SAM" id="Phobius"/>
    </source>
</evidence>
<gene>
    <name evidence="2" type="ORF">BJ212DRAFT_1375060</name>
</gene>
<name>A0A9P7E5H5_9AGAM</name>
<keyword evidence="3" id="KW-1185">Reference proteome</keyword>
<organism evidence="2 3">
    <name type="scientific">Suillus subaureus</name>
    <dbReference type="NCBI Taxonomy" id="48587"/>
    <lineage>
        <taxon>Eukaryota</taxon>
        <taxon>Fungi</taxon>
        <taxon>Dikarya</taxon>
        <taxon>Basidiomycota</taxon>
        <taxon>Agaricomycotina</taxon>
        <taxon>Agaricomycetes</taxon>
        <taxon>Agaricomycetidae</taxon>
        <taxon>Boletales</taxon>
        <taxon>Suillineae</taxon>
        <taxon>Suillaceae</taxon>
        <taxon>Suillus</taxon>
    </lineage>
</organism>
<keyword evidence="1" id="KW-0472">Membrane</keyword>
<dbReference type="EMBL" id="JABBWG010000030">
    <property type="protein sequence ID" value="KAG1811125.1"/>
    <property type="molecule type" value="Genomic_DNA"/>
</dbReference>
<dbReference type="AlphaFoldDB" id="A0A9P7E5H5"/>
<feature type="transmembrane region" description="Helical" evidence="1">
    <location>
        <begin position="20"/>
        <end position="42"/>
    </location>
</feature>
<dbReference type="GeneID" id="64630443"/>
<keyword evidence="1" id="KW-0812">Transmembrane</keyword>
<keyword evidence="1" id="KW-1133">Transmembrane helix</keyword>
<dbReference type="OrthoDB" id="10539846at2759"/>
<protein>
    <submittedName>
        <fullName evidence="2">Uncharacterized protein</fullName>
    </submittedName>
</protein>
<reference evidence="2" key="1">
    <citation type="journal article" date="2020" name="New Phytol.">
        <title>Comparative genomics reveals dynamic genome evolution in host specialist ectomycorrhizal fungi.</title>
        <authorList>
            <person name="Lofgren L.A."/>
            <person name="Nguyen N.H."/>
            <person name="Vilgalys R."/>
            <person name="Ruytinx J."/>
            <person name="Liao H.L."/>
            <person name="Branco S."/>
            <person name="Kuo A."/>
            <person name="LaButti K."/>
            <person name="Lipzen A."/>
            <person name="Andreopoulos W."/>
            <person name="Pangilinan J."/>
            <person name="Riley R."/>
            <person name="Hundley H."/>
            <person name="Na H."/>
            <person name="Barry K."/>
            <person name="Grigoriev I.V."/>
            <person name="Stajich J.E."/>
            <person name="Kennedy P.G."/>
        </authorList>
    </citation>
    <scope>NUCLEOTIDE SEQUENCE</scope>
    <source>
        <strain evidence="2">MN1</strain>
    </source>
</reference>
<comment type="caution">
    <text evidence="2">The sequence shown here is derived from an EMBL/GenBank/DDBJ whole genome shotgun (WGS) entry which is preliminary data.</text>
</comment>
<dbReference type="Proteomes" id="UP000807769">
    <property type="component" value="Unassembled WGS sequence"/>
</dbReference>
<proteinExistence type="predicted"/>